<dbReference type="AlphaFoldDB" id="A0AAX7V311"/>
<dbReference type="PANTHER" id="PTHR11504">
    <property type="entry name" value="CYTOCHROME C OXIDASE POLYPEPTIDE VIA"/>
    <property type="match status" value="1"/>
</dbReference>
<dbReference type="GO" id="GO:0006123">
    <property type="term" value="P:mitochondrial electron transport, cytochrome c to oxygen"/>
    <property type="evidence" value="ECO:0007669"/>
    <property type="project" value="TreeGrafter"/>
</dbReference>
<evidence type="ECO:0000256" key="4">
    <source>
        <dbReference type="ARBA" id="ARBA00022692"/>
    </source>
</evidence>
<protein>
    <recommendedName>
        <fullName evidence="12">Cytochrome c oxidase subunit</fullName>
    </recommendedName>
    <alternativeName>
        <fullName evidence="12">Cytochrome c oxidase polypeptide VIa</fullName>
    </alternativeName>
</protein>
<evidence type="ECO:0000256" key="5">
    <source>
        <dbReference type="ARBA" id="ARBA00022792"/>
    </source>
</evidence>
<dbReference type="InterPro" id="IPR018507">
    <property type="entry name" value="Cyt_c_oxidase_su6a_CS"/>
</dbReference>
<dbReference type="GO" id="GO:0030234">
    <property type="term" value="F:enzyme regulator activity"/>
    <property type="evidence" value="ECO:0007669"/>
    <property type="project" value="TreeGrafter"/>
</dbReference>
<dbReference type="GeneTree" id="ENSGT00940000165280"/>
<evidence type="ECO:0000256" key="9">
    <source>
        <dbReference type="ARBA" id="ARBA00023128"/>
    </source>
</evidence>
<keyword evidence="5 12" id="KW-0999">Mitochondrion inner membrane</keyword>
<keyword evidence="6" id="KW-0809">Transit peptide</keyword>
<dbReference type="PROSITE" id="PS01329">
    <property type="entry name" value="COX6A"/>
    <property type="match status" value="1"/>
</dbReference>
<evidence type="ECO:0000256" key="8">
    <source>
        <dbReference type="ARBA" id="ARBA00023002"/>
    </source>
</evidence>
<evidence type="ECO:0000256" key="3">
    <source>
        <dbReference type="ARBA" id="ARBA00005553"/>
    </source>
</evidence>
<keyword evidence="4" id="KW-0812">Transmembrane</keyword>
<keyword evidence="8" id="KW-0560">Oxidoreductase</keyword>
<reference evidence="14" key="2">
    <citation type="submission" date="2023-03" db="EMBL/GenBank/DDBJ databases">
        <authorList>
            <consortium name="Wellcome Sanger Institute Data Sharing"/>
        </authorList>
    </citation>
    <scope>NUCLEOTIDE SEQUENCE [LARGE SCALE GENOMIC DNA]</scope>
</reference>
<accession>A0AAX7V311</accession>
<dbReference type="InterPro" id="IPR001349">
    <property type="entry name" value="Cyt_c_oxidase_su6a"/>
</dbReference>
<evidence type="ECO:0000256" key="2">
    <source>
        <dbReference type="ARBA" id="ARBA00004673"/>
    </source>
</evidence>
<dbReference type="GO" id="GO:0005743">
    <property type="term" value="C:mitochondrial inner membrane"/>
    <property type="evidence" value="ECO:0007669"/>
    <property type="project" value="UniProtKB-SubCell"/>
</dbReference>
<dbReference type="Pfam" id="PF02046">
    <property type="entry name" value="COX6A"/>
    <property type="match status" value="1"/>
</dbReference>
<name>A0AAX7V311_ASTCA</name>
<evidence type="ECO:0000256" key="6">
    <source>
        <dbReference type="ARBA" id="ARBA00022946"/>
    </source>
</evidence>
<dbReference type="InterPro" id="IPR036418">
    <property type="entry name" value="Cyt_c_oxidase_su6a_sf"/>
</dbReference>
<dbReference type="SUPFAM" id="SSF81411">
    <property type="entry name" value="Mitochondrial cytochrome c oxidase subunit VIa"/>
    <property type="match status" value="1"/>
</dbReference>
<dbReference type="Ensembl" id="ENSACLT00000086508.1">
    <property type="protein sequence ID" value="ENSACLP00000071056.1"/>
    <property type="gene ID" value="ENSACLG00000024405.2"/>
</dbReference>
<evidence type="ECO:0000313" key="14">
    <source>
        <dbReference type="Proteomes" id="UP000265100"/>
    </source>
</evidence>
<evidence type="ECO:0000256" key="11">
    <source>
        <dbReference type="RuleBase" id="RU004396"/>
    </source>
</evidence>
<keyword evidence="7" id="KW-1133">Transmembrane helix</keyword>
<comment type="pathway">
    <text evidence="2">Energy metabolism; oxidative phosphorylation.</text>
</comment>
<comment type="similarity">
    <text evidence="3 11">Belongs to the cytochrome c oxidase subunit 6A family.</text>
</comment>
<organism evidence="13 14">
    <name type="scientific">Astatotilapia calliptera</name>
    <name type="common">Eastern happy</name>
    <name type="synonym">Chromis callipterus</name>
    <dbReference type="NCBI Taxonomy" id="8154"/>
    <lineage>
        <taxon>Eukaryota</taxon>
        <taxon>Metazoa</taxon>
        <taxon>Chordata</taxon>
        <taxon>Craniata</taxon>
        <taxon>Vertebrata</taxon>
        <taxon>Euteleostomi</taxon>
        <taxon>Actinopterygii</taxon>
        <taxon>Neopterygii</taxon>
        <taxon>Teleostei</taxon>
        <taxon>Neoteleostei</taxon>
        <taxon>Acanthomorphata</taxon>
        <taxon>Ovalentaria</taxon>
        <taxon>Cichlomorphae</taxon>
        <taxon>Cichliformes</taxon>
        <taxon>Cichlidae</taxon>
        <taxon>African cichlids</taxon>
        <taxon>Pseudocrenilabrinae</taxon>
        <taxon>Haplochromini</taxon>
        <taxon>Astatotilapia</taxon>
    </lineage>
</organism>
<reference evidence="13 14" key="1">
    <citation type="submission" date="2018-05" db="EMBL/GenBank/DDBJ databases">
        <authorList>
            <person name="Datahose"/>
        </authorList>
    </citation>
    <scope>NUCLEOTIDE SEQUENCE</scope>
</reference>
<keyword evidence="14" id="KW-1185">Reference proteome</keyword>
<reference evidence="13" key="3">
    <citation type="submission" date="2025-08" db="UniProtKB">
        <authorList>
            <consortium name="Ensembl"/>
        </authorList>
    </citation>
    <scope>IDENTIFICATION</scope>
</reference>
<dbReference type="GO" id="GO:0016491">
    <property type="term" value="F:oxidoreductase activity"/>
    <property type="evidence" value="ECO:0007669"/>
    <property type="project" value="UniProtKB-KW"/>
</dbReference>
<evidence type="ECO:0000313" key="13">
    <source>
        <dbReference type="Ensembl" id="ENSACLP00000071056.1"/>
    </source>
</evidence>
<comment type="subcellular location">
    <subcellularLocation>
        <location evidence="1">Mitochondrion inner membrane</location>
        <topology evidence="1">Single-pass membrane protein</topology>
    </subcellularLocation>
</comment>
<sequence length="121" mass="13583">MSAEPTAILALANNHKLTNSEAGPVIYSSCFNKCFTCVFLLFRTAKTWKILTIVLAFPGVSVCIANAYMKAQAHSHEQLEFVPYSHLRIRTKKFPWGDGNHSLFHNPHTNPLPDGYESSHH</sequence>
<evidence type="ECO:0000256" key="12">
    <source>
        <dbReference type="RuleBase" id="RU004397"/>
    </source>
</evidence>
<dbReference type="PANTHER" id="PTHR11504:SF8">
    <property type="entry name" value="CYTOCHROME C OXIDASE SUBUNIT"/>
    <property type="match status" value="1"/>
</dbReference>
<dbReference type="Proteomes" id="UP000265100">
    <property type="component" value="Chromosome 4"/>
</dbReference>
<dbReference type="Gene3D" id="4.10.95.10">
    <property type="entry name" value="Cytochrome c oxidase, subunit VIa"/>
    <property type="match status" value="1"/>
</dbReference>
<evidence type="ECO:0000256" key="7">
    <source>
        <dbReference type="ARBA" id="ARBA00022989"/>
    </source>
</evidence>
<reference evidence="13" key="4">
    <citation type="submission" date="2025-09" db="UniProtKB">
        <authorList>
            <consortium name="Ensembl"/>
        </authorList>
    </citation>
    <scope>IDENTIFICATION</scope>
</reference>
<dbReference type="FunFam" id="4.10.95.10:FF:000001">
    <property type="entry name" value="Cytochrome c oxidase subunit 6A, mitochondrial"/>
    <property type="match status" value="1"/>
</dbReference>
<proteinExistence type="inferred from homology"/>
<dbReference type="CDD" id="cd00925">
    <property type="entry name" value="Cyt_c_Oxidase_VIa"/>
    <property type="match status" value="1"/>
</dbReference>
<evidence type="ECO:0000256" key="1">
    <source>
        <dbReference type="ARBA" id="ARBA00004434"/>
    </source>
</evidence>
<keyword evidence="10 12" id="KW-0472">Membrane</keyword>
<keyword evidence="9 12" id="KW-0496">Mitochondrion</keyword>
<evidence type="ECO:0000256" key="10">
    <source>
        <dbReference type="ARBA" id="ARBA00023136"/>
    </source>
</evidence>